<feature type="compositionally biased region" description="Basic and acidic residues" evidence="4">
    <location>
        <begin position="96"/>
        <end position="108"/>
    </location>
</feature>
<feature type="compositionally biased region" description="Polar residues" evidence="4">
    <location>
        <begin position="247"/>
        <end position="259"/>
    </location>
</feature>
<feature type="region of interest" description="Disordered" evidence="4">
    <location>
        <begin position="165"/>
        <end position="195"/>
    </location>
</feature>
<dbReference type="InterPro" id="IPR007588">
    <property type="entry name" value="Znf_FLYWCH"/>
</dbReference>
<accession>A0ABY7EAN3</accession>
<proteinExistence type="predicted"/>
<evidence type="ECO:0000256" key="3">
    <source>
        <dbReference type="ARBA" id="ARBA00022833"/>
    </source>
</evidence>
<keyword evidence="7" id="KW-1185">Reference proteome</keyword>
<dbReference type="Pfam" id="PF04500">
    <property type="entry name" value="FLYWCH"/>
    <property type="match status" value="1"/>
</dbReference>
<feature type="compositionally biased region" description="Basic and acidic residues" evidence="4">
    <location>
        <begin position="504"/>
        <end position="514"/>
    </location>
</feature>
<organism evidence="6 7">
    <name type="scientific">Mya arenaria</name>
    <name type="common">Soft-shell clam</name>
    <dbReference type="NCBI Taxonomy" id="6604"/>
    <lineage>
        <taxon>Eukaryota</taxon>
        <taxon>Metazoa</taxon>
        <taxon>Spiralia</taxon>
        <taxon>Lophotrochozoa</taxon>
        <taxon>Mollusca</taxon>
        <taxon>Bivalvia</taxon>
        <taxon>Autobranchia</taxon>
        <taxon>Heteroconchia</taxon>
        <taxon>Euheterodonta</taxon>
        <taxon>Imparidentia</taxon>
        <taxon>Neoheterodontei</taxon>
        <taxon>Myida</taxon>
        <taxon>Myoidea</taxon>
        <taxon>Myidae</taxon>
        <taxon>Mya</taxon>
    </lineage>
</organism>
<feature type="region of interest" description="Disordered" evidence="4">
    <location>
        <begin position="86"/>
        <end position="129"/>
    </location>
</feature>
<feature type="region of interest" description="Disordered" evidence="4">
    <location>
        <begin position="235"/>
        <end position="259"/>
    </location>
</feature>
<keyword evidence="2" id="KW-0863">Zinc-finger</keyword>
<evidence type="ECO:0000256" key="2">
    <source>
        <dbReference type="ARBA" id="ARBA00022771"/>
    </source>
</evidence>
<sequence length="546" mass="61185">MANMLYVEMLLYSDDKLRQNLGALTDTAACRKVLQLVLKQEILHLLQRLSDAGEESVLLVAGVQDGSRSVLASTRGQHFVREPATVTDKSNQHVNSNRETESSTDRKPVRCISQSPPTPRPRGRPPNSERFAKLDEFGQEQKTDTVIDKTVSILVKNILTEGRRREQESMFEYERRSDQPEYQHKRKLGDGHPDLADRDSCGKKMRIAEFFPAISSQLSSPDAGIVNVRSERLWDNDNTRNTDDNNSVGQASEVGSSVESTIVVKTEPLSDTEYEYVLDKNVGEVSNKHSDKLDSQSNANGTEDDVNEDTACEDDKSNRRKQDISKTRLNSAGSKTTSDELSDESRTSVAHKTIHIEEDDIDLPFVEDYYTTYFGSSEEAVTGNKFRRRMNFPRKRVGYGVVDNQDGCGLSYTRASKAGHYNLVHDGFFYIRDKVGKSGTVYWKCKSPGCRGRVINRFGEITISKEHSGVCSYLQAMGEGGVKLEAAEDDDVKVEWNESDEMEESRRDTRKEGDGNVIRKKGARGEPSDTTSVMDLVRASRVNADS</sequence>
<protein>
    <recommendedName>
        <fullName evidence="5">FLYWCH-type domain-containing protein</fullName>
    </recommendedName>
</protein>
<evidence type="ECO:0000313" key="6">
    <source>
        <dbReference type="EMBL" id="WAR07100.1"/>
    </source>
</evidence>
<reference evidence="6" key="1">
    <citation type="submission" date="2022-11" db="EMBL/GenBank/DDBJ databases">
        <title>Centuries of genome instability and evolution in soft-shell clam transmissible cancer (bioRxiv).</title>
        <authorList>
            <person name="Hart S.F.M."/>
            <person name="Yonemitsu M.A."/>
            <person name="Giersch R.M."/>
            <person name="Beal B.F."/>
            <person name="Arriagada G."/>
            <person name="Davis B.W."/>
            <person name="Ostrander E.A."/>
            <person name="Goff S.P."/>
            <person name="Metzger M.J."/>
        </authorList>
    </citation>
    <scope>NUCLEOTIDE SEQUENCE</scope>
    <source>
        <strain evidence="6">MELC-2E11</strain>
        <tissue evidence="6">Siphon/mantle</tissue>
    </source>
</reference>
<evidence type="ECO:0000313" key="7">
    <source>
        <dbReference type="Proteomes" id="UP001164746"/>
    </source>
</evidence>
<dbReference type="Proteomes" id="UP001164746">
    <property type="component" value="Chromosome 6"/>
</dbReference>
<dbReference type="EMBL" id="CP111017">
    <property type="protein sequence ID" value="WAR07100.1"/>
    <property type="molecule type" value="Genomic_DNA"/>
</dbReference>
<dbReference type="Gene3D" id="2.20.25.240">
    <property type="match status" value="1"/>
</dbReference>
<feature type="compositionally biased region" description="Acidic residues" evidence="4">
    <location>
        <begin position="494"/>
        <end position="503"/>
    </location>
</feature>
<feature type="compositionally biased region" description="Acidic residues" evidence="4">
    <location>
        <begin position="302"/>
        <end position="312"/>
    </location>
</feature>
<name>A0ABY7EAN3_MYAAR</name>
<feature type="compositionally biased region" description="Polar residues" evidence="4">
    <location>
        <begin position="327"/>
        <end position="336"/>
    </location>
</feature>
<feature type="region of interest" description="Disordered" evidence="4">
    <location>
        <begin position="287"/>
        <end position="349"/>
    </location>
</feature>
<evidence type="ECO:0000256" key="1">
    <source>
        <dbReference type="ARBA" id="ARBA00022723"/>
    </source>
</evidence>
<evidence type="ECO:0000256" key="4">
    <source>
        <dbReference type="SAM" id="MobiDB-lite"/>
    </source>
</evidence>
<feature type="domain" description="FLYWCH-type" evidence="5">
    <location>
        <begin position="416"/>
        <end position="459"/>
    </location>
</feature>
<feature type="compositionally biased region" description="Basic and acidic residues" evidence="4">
    <location>
        <begin position="313"/>
        <end position="326"/>
    </location>
</feature>
<keyword evidence="1" id="KW-0479">Metal-binding</keyword>
<evidence type="ECO:0000259" key="5">
    <source>
        <dbReference type="Pfam" id="PF04500"/>
    </source>
</evidence>
<gene>
    <name evidence="6" type="ORF">MAR_017058</name>
</gene>
<feature type="region of interest" description="Disordered" evidence="4">
    <location>
        <begin position="494"/>
        <end position="546"/>
    </location>
</feature>
<keyword evidence="3" id="KW-0862">Zinc</keyword>